<evidence type="ECO:0000313" key="5">
    <source>
        <dbReference type="EMBL" id="CAF1252249.1"/>
    </source>
</evidence>
<evidence type="ECO:0000256" key="3">
    <source>
        <dbReference type="SAM" id="SignalP"/>
    </source>
</evidence>
<proteinExistence type="predicted"/>
<evidence type="ECO:0000259" key="4">
    <source>
        <dbReference type="PROSITE" id="PS50222"/>
    </source>
</evidence>
<protein>
    <recommendedName>
        <fullName evidence="4">EF-hand domain-containing protein</fullName>
    </recommendedName>
</protein>
<accession>A0A815A8P9</accession>
<feature type="domain" description="EF-hand" evidence="4">
    <location>
        <begin position="257"/>
        <end position="292"/>
    </location>
</feature>
<dbReference type="OrthoDB" id="293868at2759"/>
<evidence type="ECO:0000256" key="2">
    <source>
        <dbReference type="SAM" id="MobiDB-lite"/>
    </source>
</evidence>
<feature type="region of interest" description="Disordered" evidence="2">
    <location>
        <begin position="26"/>
        <end position="48"/>
    </location>
</feature>
<dbReference type="SUPFAM" id="SSF47473">
    <property type="entry name" value="EF-hand"/>
    <property type="match status" value="2"/>
</dbReference>
<dbReference type="EMBL" id="CAJOAY010000850">
    <property type="protein sequence ID" value="CAF3747236.1"/>
    <property type="molecule type" value="Genomic_DNA"/>
</dbReference>
<dbReference type="PANTHER" id="PTHR10827:SF85">
    <property type="entry name" value="CALCIUM-BINDING PROTEIN"/>
    <property type="match status" value="1"/>
</dbReference>
<name>A0A815A8P9_9BILA</name>
<feature type="compositionally biased region" description="Basic and acidic residues" evidence="2">
    <location>
        <begin position="37"/>
        <end position="48"/>
    </location>
</feature>
<dbReference type="PROSITE" id="PS50222">
    <property type="entry name" value="EF_HAND_2"/>
    <property type="match status" value="4"/>
</dbReference>
<dbReference type="InterPro" id="IPR002048">
    <property type="entry name" value="EF_hand_dom"/>
</dbReference>
<evidence type="ECO:0000313" key="7">
    <source>
        <dbReference type="Proteomes" id="UP000663891"/>
    </source>
</evidence>
<feature type="chain" id="PRO_5036411249" description="EF-hand domain-containing protein" evidence="3">
    <location>
        <begin position="21"/>
        <end position="307"/>
    </location>
</feature>
<feature type="signal peptide" evidence="3">
    <location>
        <begin position="1"/>
        <end position="20"/>
    </location>
</feature>
<comment type="caution">
    <text evidence="5">The sequence shown here is derived from an EMBL/GenBank/DDBJ whole genome shotgun (WGS) entry which is preliminary data.</text>
</comment>
<dbReference type="Pfam" id="PF13202">
    <property type="entry name" value="EF-hand_5"/>
    <property type="match status" value="1"/>
</dbReference>
<organism evidence="5 7">
    <name type="scientific">Adineta steineri</name>
    <dbReference type="NCBI Taxonomy" id="433720"/>
    <lineage>
        <taxon>Eukaryota</taxon>
        <taxon>Metazoa</taxon>
        <taxon>Spiralia</taxon>
        <taxon>Gnathifera</taxon>
        <taxon>Rotifera</taxon>
        <taxon>Eurotatoria</taxon>
        <taxon>Bdelloidea</taxon>
        <taxon>Adinetida</taxon>
        <taxon>Adinetidae</taxon>
        <taxon>Adineta</taxon>
    </lineage>
</organism>
<keyword evidence="1" id="KW-0106">Calcium</keyword>
<sequence>MARLLLAVVCVFFLIFTTFADKEHEEHGHGHHHHHHDHDGHDHHDHEAHKNLFSGSIKEKDEEGEQERLRYIAMKIDTDQNGQISRDEMRTYIQERIKDQNAREATDFISTLDPTNKNQITFDAYVRDSFGDTDISQLEKTEKSDSRARETRRTYFSDKAKWDHLDTDGDQSLSYEDFRRFLRPEDDENLRKLEINSIIKEYDENDDGKISNDEYLKMTEAETGQAESLGEELDINKDGFGDYEEFARYYLPTSSSTTDEEADHLLKECDADQNGVCTPDEIVNAYTSFAGSQITDFGADLERKEEL</sequence>
<keyword evidence="3" id="KW-0732">Signal</keyword>
<dbReference type="AlphaFoldDB" id="A0A815A8P9"/>
<feature type="domain" description="EF-hand" evidence="4">
    <location>
        <begin position="64"/>
        <end position="99"/>
    </location>
</feature>
<reference evidence="5" key="1">
    <citation type="submission" date="2021-02" db="EMBL/GenBank/DDBJ databases">
        <authorList>
            <person name="Nowell W R."/>
        </authorList>
    </citation>
    <scope>NUCLEOTIDE SEQUENCE</scope>
</reference>
<dbReference type="Pfam" id="PF13499">
    <property type="entry name" value="EF-hand_7"/>
    <property type="match status" value="1"/>
</dbReference>
<evidence type="ECO:0000256" key="1">
    <source>
        <dbReference type="ARBA" id="ARBA00022837"/>
    </source>
</evidence>
<dbReference type="InterPro" id="IPR018247">
    <property type="entry name" value="EF_Hand_1_Ca_BS"/>
</dbReference>
<dbReference type="Gene3D" id="1.10.238.10">
    <property type="entry name" value="EF-hand"/>
    <property type="match status" value="3"/>
</dbReference>
<feature type="domain" description="EF-hand" evidence="4">
    <location>
        <begin position="190"/>
        <end position="225"/>
    </location>
</feature>
<dbReference type="GO" id="GO:0005509">
    <property type="term" value="F:calcium ion binding"/>
    <property type="evidence" value="ECO:0007669"/>
    <property type="project" value="InterPro"/>
</dbReference>
<evidence type="ECO:0000313" key="6">
    <source>
        <dbReference type="EMBL" id="CAF3747236.1"/>
    </source>
</evidence>
<dbReference type="InterPro" id="IPR011992">
    <property type="entry name" value="EF-hand-dom_pair"/>
</dbReference>
<dbReference type="PANTHER" id="PTHR10827">
    <property type="entry name" value="RETICULOCALBIN"/>
    <property type="match status" value="1"/>
</dbReference>
<dbReference type="PROSITE" id="PS00018">
    <property type="entry name" value="EF_HAND_1"/>
    <property type="match status" value="4"/>
</dbReference>
<dbReference type="Proteomes" id="UP000663891">
    <property type="component" value="Unassembled WGS sequence"/>
</dbReference>
<dbReference type="SMART" id="SM00054">
    <property type="entry name" value="EFh"/>
    <property type="match status" value="4"/>
</dbReference>
<feature type="domain" description="EF-hand" evidence="4">
    <location>
        <begin position="162"/>
        <end position="188"/>
    </location>
</feature>
<gene>
    <name evidence="6" type="ORF">OKA104_LOCUS15468</name>
    <name evidence="5" type="ORF">VCS650_LOCUS28398</name>
</gene>
<dbReference type="EMBL" id="CAJNON010000417">
    <property type="protein sequence ID" value="CAF1252249.1"/>
    <property type="molecule type" value="Genomic_DNA"/>
</dbReference>
<dbReference type="Proteomes" id="UP000663881">
    <property type="component" value="Unassembled WGS sequence"/>
</dbReference>